<evidence type="ECO:0000256" key="4">
    <source>
        <dbReference type="ARBA" id="ARBA00022989"/>
    </source>
</evidence>
<name>A0A0D6LYV5_9BILA</name>
<evidence type="ECO:0000313" key="6">
    <source>
        <dbReference type="EMBL" id="EPB77019.1"/>
    </source>
</evidence>
<evidence type="ECO:0000256" key="5">
    <source>
        <dbReference type="ARBA" id="ARBA00023136"/>
    </source>
</evidence>
<comment type="subcellular location">
    <subcellularLocation>
        <location evidence="1">Membrane</location>
        <topology evidence="1">Multi-pass membrane protein</topology>
    </subcellularLocation>
</comment>
<evidence type="ECO:0000256" key="2">
    <source>
        <dbReference type="ARBA" id="ARBA00009583"/>
    </source>
</evidence>
<evidence type="ECO:0000256" key="1">
    <source>
        <dbReference type="ARBA" id="ARBA00004141"/>
    </source>
</evidence>
<dbReference type="Pfam" id="PF14857">
    <property type="entry name" value="TMEM151"/>
    <property type="match status" value="1"/>
</dbReference>
<dbReference type="InterPro" id="IPR026767">
    <property type="entry name" value="Tmem151"/>
</dbReference>
<keyword evidence="4" id="KW-1133">Transmembrane helix</keyword>
<dbReference type="PANTHER" id="PTHR31893">
    <property type="entry name" value="TRANSMEMBRANE PROTEIN 151 HOMOLOG"/>
    <property type="match status" value="1"/>
</dbReference>
<dbReference type="Proteomes" id="UP000054495">
    <property type="component" value="Unassembled WGS sequence"/>
</dbReference>
<organism evidence="6 7">
    <name type="scientific">Ancylostoma ceylanicum</name>
    <dbReference type="NCBI Taxonomy" id="53326"/>
    <lineage>
        <taxon>Eukaryota</taxon>
        <taxon>Metazoa</taxon>
        <taxon>Ecdysozoa</taxon>
        <taxon>Nematoda</taxon>
        <taxon>Chromadorea</taxon>
        <taxon>Rhabditida</taxon>
        <taxon>Rhabditina</taxon>
        <taxon>Rhabditomorpha</taxon>
        <taxon>Strongyloidea</taxon>
        <taxon>Ancylostomatidae</taxon>
        <taxon>Ancylostomatinae</taxon>
        <taxon>Ancylostoma</taxon>
    </lineage>
</organism>
<keyword evidence="7" id="KW-1185">Reference proteome</keyword>
<proteinExistence type="inferred from homology"/>
<reference evidence="6 7" key="1">
    <citation type="submission" date="2013-05" db="EMBL/GenBank/DDBJ databases">
        <title>Draft genome of the parasitic nematode Anyclostoma ceylanicum.</title>
        <authorList>
            <person name="Mitreva M."/>
        </authorList>
    </citation>
    <scope>NUCLEOTIDE SEQUENCE [LARGE SCALE GENOMIC DNA]</scope>
</reference>
<dbReference type="PANTHER" id="PTHR31893:SF5">
    <property type="entry name" value="TRANSMEMBRANE PROTEIN 151 HOMOLOG"/>
    <property type="match status" value="1"/>
</dbReference>
<dbReference type="GO" id="GO:0016020">
    <property type="term" value="C:membrane"/>
    <property type="evidence" value="ECO:0007669"/>
    <property type="project" value="UniProtKB-SubCell"/>
</dbReference>
<keyword evidence="3" id="KW-0812">Transmembrane</keyword>
<dbReference type="EMBL" id="KE124847">
    <property type="protein sequence ID" value="EPB77019.1"/>
    <property type="molecule type" value="Genomic_DNA"/>
</dbReference>
<evidence type="ECO:0000256" key="3">
    <source>
        <dbReference type="ARBA" id="ARBA00022692"/>
    </source>
</evidence>
<comment type="similarity">
    <text evidence="2">Belongs to the TMEM151 family.</text>
</comment>
<dbReference type="AlphaFoldDB" id="A0A0D6LYV5"/>
<gene>
    <name evidence="6" type="ORF">ANCCEY_03853</name>
</gene>
<sequence length="429" mass="48685">MDKLLLIRVEDAMQYLKSLRNALPIVWWKSVCYHYVRKTRQVTRYRNGDAVPATQVYYERVDSHSAGNVFIYDVCGVKDISKSVLDLERFPLTRIRVTRGFVFACMQAAREFEQQRTRFFNENESRDDYMEVREGMDLSDVCLLEDMLVFRGSPPWFLRPSVFWIFSVLLLSWPLRIYAECRTAMLNYQVTKLFGTCYLSPSSVNYTGPLTRTSTMETVELEAALGREQYFVVPSYSEAMLMPHATVTLVDPSEARVYSRPIPVNNEQVVLRNYGAVDDELGHLPAIRPPRPLRSSRSMNFLQGMRRSGSLAACPRIKTLTGVNLNLQGLCPPSVTCDSPAVVPQWTTQAALAVLKPKSIVRLSSKTGKAHSECMMTQLCLSVPAGTAVVRRRRCWADRYFHELLLCGVASGSLITAVRETTSHFATAW</sequence>
<accession>A0A0D6LYV5</accession>
<keyword evidence="5" id="KW-0472">Membrane</keyword>
<evidence type="ECO:0000313" key="7">
    <source>
        <dbReference type="Proteomes" id="UP000054495"/>
    </source>
</evidence>
<protein>
    <submittedName>
        <fullName evidence="6">Uncharacterized protein</fullName>
    </submittedName>
</protein>